<reference evidence="3 4" key="1">
    <citation type="submission" date="2008-03" db="EMBL/GenBank/DDBJ databases">
        <title>Complete sequence of Leptothrix cholodnii SP-6.</title>
        <authorList>
            <consortium name="US DOE Joint Genome Institute"/>
            <person name="Copeland A."/>
            <person name="Lucas S."/>
            <person name="Lapidus A."/>
            <person name="Glavina del Rio T."/>
            <person name="Dalin E."/>
            <person name="Tice H."/>
            <person name="Bruce D."/>
            <person name="Goodwin L."/>
            <person name="Pitluck S."/>
            <person name="Chertkov O."/>
            <person name="Brettin T."/>
            <person name="Detter J.C."/>
            <person name="Han C."/>
            <person name="Kuske C.R."/>
            <person name="Schmutz J."/>
            <person name="Larimer F."/>
            <person name="Land M."/>
            <person name="Hauser L."/>
            <person name="Kyrpides N."/>
            <person name="Lykidis A."/>
            <person name="Emerson D."/>
            <person name="Richardson P."/>
        </authorList>
    </citation>
    <scope>NUCLEOTIDE SEQUENCE [LARGE SCALE GENOMIC DNA]</scope>
    <source>
        <strain evidence="4">ATCC 51168 / LMG 8142 / SP-6</strain>
    </source>
</reference>
<proteinExistence type="predicted"/>
<dbReference type="Pfam" id="PF10119">
    <property type="entry name" value="MethyTransf_Reg"/>
    <property type="match status" value="1"/>
</dbReference>
<dbReference type="HOGENOM" id="CLU_032787_1_0_4"/>
<dbReference type="GO" id="GO:0032259">
    <property type="term" value="P:methylation"/>
    <property type="evidence" value="ECO:0007669"/>
    <property type="project" value="UniProtKB-KW"/>
</dbReference>
<dbReference type="OrthoDB" id="323463at2"/>
<organism evidence="3 4">
    <name type="scientific">Leptothrix cholodnii (strain ATCC 51168 / LMG 8142 / SP-6)</name>
    <name type="common">Leptothrix discophora (strain SP-6)</name>
    <dbReference type="NCBI Taxonomy" id="395495"/>
    <lineage>
        <taxon>Bacteria</taxon>
        <taxon>Pseudomonadati</taxon>
        <taxon>Pseudomonadota</taxon>
        <taxon>Betaproteobacteria</taxon>
        <taxon>Burkholderiales</taxon>
        <taxon>Sphaerotilaceae</taxon>
        <taxon>Leptothrix</taxon>
    </lineage>
</organism>
<dbReference type="Gene3D" id="3.40.50.150">
    <property type="entry name" value="Vaccinia Virus protein VP39"/>
    <property type="match status" value="1"/>
</dbReference>
<dbReference type="Proteomes" id="UP000001693">
    <property type="component" value="Chromosome"/>
</dbReference>
<dbReference type="Pfam" id="PF08241">
    <property type="entry name" value="Methyltransf_11"/>
    <property type="match status" value="1"/>
</dbReference>
<dbReference type="GO" id="GO:0008757">
    <property type="term" value="F:S-adenosylmethionine-dependent methyltransferase activity"/>
    <property type="evidence" value="ECO:0007669"/>
    <property type="project" value="InterPro"/>
</dbReference>
<keyword evidence="3" id="KW-0808">Transferase</keyword>
<gene>
    <name evidence="3" type="ordered locus">Lcho_1066</name>
</gene>
<keyword evidence="3" id="KW-0489">Methyltransferase</keyword>
<dbReference type="STRING" id="395495.Lcho_1066"/>
<dbReference type="EMBL" id="CP001013">
    <property type="protein sequence ID" value="ACB33335.1"/>
    <property type="molecule type" value="Genomic_DNA"/>
</dbReference>
<evidence type="ECO:0000313" key="3">
    <source>
        <dbReference type="EMBL" id="ACB33335.1"/>
    </source>
</evidence>
<dbReference type="KEGG" id="lch:Lcho_1066"/>
<feature type="domain" description="Methyltransferase type 11" evidence="1">
    <location>
        <begin position="47"/>
        <end position="144"/>
    </location>
</feature>
<evidence type="ECO:0000313" key="4">
    <source>
        <dbReference type="Proteomes" id="UP000001693"/>
    </source>
</evidence>
<dbReference type="AlphaFoldDB" id="B1Y3U1"/>
<accession>B1Y3U1</accession>
<dbReference type="eggNOG" id="COG0500">
    <property type="taxonomic scope" value="Bacteria"/>
</dbReference>
<dbReference type="InterPro" id="IPR018773">
    <property type="entry name" value="MeTrfase_reg_dom_prd"/>
</dbReference>
<evidence type="ECO:0000259" key="1">
    <source>
        <dbReference type="Pfam" id="PF08241"/>
    </source>
</evidence>
<sequence>MSVWSEGYVADIDYTASYFGELNPLRAQLAFLNAGLAFPAVRNAFEMAFGHGISVNIHAAASPTRWFGNDFAPAQAAYAQELAQAAGSNAQLTEESFAELLERPDLPAFDFIALHGIWSWVSDTNRTLIVDFIRRKLAPGGVVYVSYNTLPGWAHIAPMRQLIKEHAHTMRSPGEGTVKRVQGALEFAEQFLGLPSQYKRATPQAAEWLAELKTKDPVYVAHEYFNDHWKPMYFSDVVRDLAPAKLSFACSATLLEQVYPLNLNAEQMAMLAGIGDAHYRESMLDFIVNQQFRRDYWVKGARRLSAIEQLEAMRRLRLVLLTPAERVPLKVSGRLGTAALSEAIYRPLLAALADHKPKSIGAIEAALAPQGVDLPKIIQAVVVLTHENHLAPAQDDSSITASRKTSDRLNAHLLQLARSNRPITCLASAVTGGGVRVPWHIQLFLLARSKGLKQPAEWAQFASEQWTALGHQMVKDGKTIESAQATLAELKAMAAGFSEHGIAPLKALQIV</sequence>
<dbReference type="SUPFAM" id="SSF53335">
    <property type="entry name" value="S-adenosyl-L-methionine-dependent methyltransferases"/>
    <property type="match status" value="1"/>
</dbReference>
<keyword evidence="4" id="KW-1185">Reference proteome</keyword>
<feature type="domain" description="Methyltransferase regulatory" evidence="2">
    <location>
        <begin position="217"/>
        <end position="299"/>
    </location>
</feature>
<dbReference type="InterPro" id="IPR013216">
    <property type="entry name" value="Methyltransf_11"/>
</dbReference>
<name>B1Y3U1_LEPCP</name>
<evidence type="ECO:0000259" key="2">
    <source>
        <dbReference type="Pfam" id="PF10119"/>
    </source>
</evidence>
<dbReference type="CDD" id="cd02440">
    <property type="entry name" value="AdoMet_MTases"/>
    <property type="match status" value="1"/>
</dbReference>
<dbReference type="InterPro" id="IPR029063">
    <property type="entry name" value="SAM-dependent_MTases_sf"/>
</dbReference>
<dbReference type="RefSeq" id="WP_012346097.1">
    <property type="nucleotide sequence ID" value="NC_010524.1"/>
</dbReference>
<protein>
    <submittedName>
        <fullName evidence="3">Methyltransferase type 11</fullName>
    </submittedName>
</protein>